<evidence type="ECO:0000313" key="3">
    <source>
        <dbReference type="Proteomes" id="UP000316621"/>
    </source>
</evidence>
<evidence type="ECO:0000313" key="2">
    <source>
        <dbReference type="EMBL" id="RZC63739.1"/>
    </source>
</evidence>
<gene>
    <name evidence="2" type="ORF">C5167_025488</name>
</gene>
<dbReference type="CDD" id="cd22160">
    <property type="entry name" value="F-box_AtFBL13-like"/>
    <property type="match status" value="1"/>
</dbReference>
<organism evidence="2 3">
    <name type="scientific">Papaver somniferum</name>
    <name type="common">Opium poppy</name>
    <dbReference type="NCBI Taxonomy" id="3469"/>
    <lineage>
        <taxon>Eukaryota</taxon>
        <taxon>Viridiplantae</taxon>
        <taxon>Streptophyta</taxon>
        <taxon>Embryophyta</taxon>
        <taxon>Tracheophyta</taxon>
        <taxon>Spermatophyta</taxon>
        <taxon>Magnoliopsida</taxon>
        <taxon>Ranunculales</taxon>
        <taxon>Papaveraceae</taxon>
        <taxon>Papaveroideae</taxon>
        <taxon>Papaver</taxon>
    </lineage>
</organism>
<keyword evidence="3" id="KW-1185">Reference proteome</keyword>
<sequence length="112" mass="13282">MDLKKIYTGEAKDRISGLPDSLLHHILSFLDIKHVARTCLLSKRWKFIWTCIPTLALPYFHCEPLPSSETDKFMEFVDRTLLLHDASNILVFRLRMNEYMSAYRIHSWIEKL</sequence>
<reference evidence="2 3" key="1">
    <citation type="journal article" date="2018" name="Science">
        <title>The opium poppy genome and morphinan production.</title>
        <authorList>
            <person name="Guo L."/>
            <person name="Winzer T."/>
            <person name="Yang X."/>
            <person name="Li Y."/>
            <person name="Ning Z."/>
            <person name="He Z."/>
            <person name="Teodor R."/>
            <person name="Lu Y."/>
            <person name="Bowser T.A."/>
            <person name="Graham I.A."/>
            <person name="Ye K."/>
        </authorList>
    </citation>
    <scope>NUCLEOTIDE SEQUENCE [LARGE SCALE GENOMIC DNA]</scope>
    <source>
        <strain evidence="3">cv. HN1</strain>
        <tissue evidence="2">Leaves</tissue>
    </source>
</reference>
<dbReference type="InterPro" id="IPR055294">
    <property type="entry name" value="FBL60-like"/>
</dbReference>
<accession>A0A4Y7JVI7</accession>
<dbReference type="InterPro" id="IPR053781">
    <property type="entry name" value="F-box_AtFBL13-like"/>
</dbReference>
<dbReference type="InterPro" id="IPR036047">
    <property type="entry name" value="F-box-like_dom_sf"/>
</dbReference>
<protein>
    <recommendedName>
        <fullName evidence="1">F-box domain-containing protein</fullName>
    </recommendedName>
</protein>
<name>A0A4Y7JVI7_PAPSO</name>
<dbReference type="EMBL" id="CM010719">
    <property type="protein sequence ID" value="RZC63739.1"/>
    <property type="molecule type" value="Genomic_DNA"/>
</dbReference>
<proteinExistence type="predicted"/>
<dbReference type="PROSITE" id="PS50181">
    <property type="entry name" value="FBOX"/>
    <property type="match status" value="1"/>
</dbReference>
<dbReference type="OMA" id="NEYMSAY"/>
<dbReference type="AlphaFoldDB" id="A0A4Y7JVI7"/>
<evidence type="ECO:0000259" key="1">
    <source>
        <dbReference type="PROSITE" id="PS50181"/>
    </source>
</evidence>
<dbReference type="InterPro" id="IPR001810">
    <property type="entry name" value="F-box_dom"/>
</dbReference>
<dbReference type="PANTHER" id="PTHR31293:SF12">
    <property type="entry name" value="RNI-LIKE SUPERFAMILY PROTEIN"/>
    <property type="match status" value="1"/>
</dbReference>
<dbReference type="Gene3D" id="1.20.1280.50">
    <property type="match status" value="1"/>
</dbReference>
<dbReference type="Proteomes" id="UP000316621">
    <property type="component" value="Chromosome 5"/>
</dbReference>
<dbReference type="Pfam" id="PF00646">
    <property type="entry name" value="F-box"/>
    <property type="match status" value="1"/>
</dbReference>
<dbReference type="Gramene" id="RZC63739">
    <property type="protein sequence ID" value="RZC63739"/>
    <property type="gene ID" value="C5167_025488"/>
</dbReference>
<dbReference type="SUPFAM" id="SSF81383">
    <property type="entry name" value="F-box domain"/>
    <property type="match status" value="1"/>
</dbReference>
<feature type="domain" description="F-box" evidence="1">
    <location>
        <begin position="12"/>
        <end position="48"/>
    </location>
</feature>
<dbReference type="PANTHER" id="PTHR31293">
    <property type="entry name" value="RNI-LIKE SUPERFAMILY PROTEIN"/>
    <property type="match status" value="1"/>
</dbReference>